<dbReference type="AlphaFoldDB" id="Q9V205"/>
<dbReference type="PANTHER" id="PTHR42720:SF1">
    <property type="entry name" value="GLYCEROL 3-PHOSPHATE OXIDASE"/>
    <property type="match status" value="1"/>
</dbReference>
<reference evidence="5 7" key="5">
    <citation type="journal article" date="2012" name="Curr. Microbiol.">
        <title>Re-annotation of two hyperthermophilic archaea Pyrococcus abyssi GE5 and Pyrococcus furiosus DSM 3638.</title>
        <authorList>
            <person name="Gao J."/>
            <person name="Wang J."/>
        </authorList>
    </citation>
    <scope>GENOME REANNOTATION</scope>
    <source>
        <strain evidence="5">GE5</strain>
        <strain evidence="7">GE5 / Orsay</strain>
    </source>
</reference>
<evidence type="ECO:0000259" key="2">
    <source>
        <dbReference type="Pfam" id="PF01266"/>
    </source>
</evidence>
<dbReference type="InterPro" id="IPR052745">
    <property type="entry name" value="G3P_Oxidase/Oxidoreductase"/>
</dbReference>
<organism evidence="4 6">
    <name type="scientific">Pyrococcus abyssi (strain GE5 / Orsay)</name>
    <dbReference type="NCBI Taxonomy" id="272844"/>
    <lineage>
        <taxon>Archaea</taxon>
        <taxon>Methanobacteriati</taxon>
        <taxon>Methanobacteriota</taxon>
        <taxon>Thermococci</taxon>
        <taxon>Thermococcales</taxon>
        <taxon>Thermococcaceae</taxon>
        <taxon>Pyrococcus</taxon>
    </lineage>
</organism>
<dbReference type="PANTHER" id="PTHR42720">
    <property type="entry name" value="GLYCEROL-3-PHOSPHATE DEHYDROGENASE"/>
    <property type="match status" value="1"/>
</dbReference>
<dbReference type="OrthoDB" id="2001at2157"/>
<reference evidence="4" key="3">
    <citation type="journal article" date="2001" name="Genome Res.">
        <title>Genome evolution at the genus level: comparison of three complete genomes of hyperthermophilic archaea.</title>
        <authorList>
            <person name="Lecompte O."/>
            <person name="Ripp R."/>
            <person name="Puzos-Barbe V."/>
            <person name="Duprat S."/>
            <person name="Heilig R."/>
            <person name="Dietrich J."/>
            <person name="Thierry J.C."/>
            <person name="Poch O."/>
        </authorList>
    </citation>
    <scope>NUCLEOTIDE SEQUENCE</scope>
    <source>
        <strain evidence="4">Orsay</strain>
    </source>
</reference>
<evidence type="ECO:0000313" key="6">
    <source>
        <dbReference type="Proteomes" id="UP000000810"/>
    </source>
</evidence>
<dbReference type="eggNOG" id="arCOG00754">
    <property type="taxonomic scope" value="Archaea"/>
</dbReference>
<dbReference type="PIR" id="B75218">
    <property type="entry name" value="B75218"/>
</dbReference>
<protein>
    <submittedName>
        <fullName evidence="4">Anaerobic glycerol 3-phosphate dehydrogenase</fullName>
    </submittedName>
    <submittedName>
        <fullName evidence="5">Glycerol-3-phosphate dehydrogenase</fullName>
    </submittedName>
</protein>
<feature type="domain" description="FAD dependent oxidoreductase" evidence="2">
    <location>
        <begin position="6"/>
        <end position="362"/>
    </location>
</feature>
<sequence length="497" mass="55396">MGTRTKVAIIGAGITGASIARVLSKYENLEVHLIEKNPDVGWGVSKANTAIIHGGYDDDPEKYPMRARFCVKGNRIWHEWVKQLEIPHVWNGALVVALEEEDFDELEKLLERGIKNGVPEMRIVDKEELFQLEPGLNRNALGALWVPIVGQIAPIPAVIALVENAVANGVKTHLETKVKGIKVKRGEVRGLETNDGFIEADIIINAAGLYADEISRMVGLDYFEIRPRKGEYWIFDEGIPGPKRVLFPTPTPISKGIVVTTEISGHLMIGPNAKDLSPEEKENTATTREGLDEVWEGAKKLWPNLPPRSKVIRTFAGLRPEPTGGDFIIRAEEEVWGFINVAGIRSPGLTSAPAIAYYVAELIERELDVKLIEKKNWNPYRRDFPRIAMLPPEKANELIRRNPLYGKIVCRCNTVSEGEIVEAINRMKFIGVKSPSIDSVKFRTKATTGTCQGAFCRPRIIQILAREYKLPPWKIRLNVPGSEIGIGDVKVLTRGEN</sequence>
<evidence type="ECO:0000259" key="3">
    <source>
        <dbReference type="Pfam" id="PF04324"/>
    </source>
</evidence>
<dbReference type="Pfam" id="PF04324">
    <property type="entry name" value="Fer2_BFD"/>
    <property type="match status" value="1"/>
</dbReference>
<dbReference type="STRING" id="272844.PAB0183"/>
<name>Q9V205_PYRAB</name>
<dbReference type="InterPro" id="IPR036188">
    <property type="entry name" value="FAD/NAD-bd_sf"/>
</dbReference>
<evidence type="ECO:0000313" key="5">
    <source>
        <dbReference type="EMBL" id="CCE69646.1"/>
    </source>
</evidence>
<dbReference type="Proteomes" id="UP000000810">
    <property type="component" value="Chromosome"/>
</dbReference>
<dbReference type="SUPFAM" id="SSF54373">
    <property type="entry name" value="FAD-linked reductases, C-terminal domain"/>
    <property type="match status" value="1"/>
</dbReference>
<dbReference type="Pfam" id="PF01266">
    <property type="entry name" value="DAO"/>
    <property type="match status" value="1"/>
</dbReference>
<dbReference type="PATRIC" id="fig|272844.11.peg.289"/>
<dbReference type="CDD" id="cd19946">
    <property type="entry name" value="GlpA-like_Fer2_BFD-like"/>
    <property type="match status" value="1"/>
</dbReference>
<feature type="domain" description="BFD-like [2Fe-2S]-binding" evidence="3">
    <location>
        <begin position="408"/>
        <end position="466"/>
    </location>
</feature>
<evidence type="ECO:0000313" key="4">
    <source>
        <dbReference type="EMBL" id="CAB49193.1"/>
    </source>
</evidence>
<dbReference type="Proteomes" id="UP000009139">
    <property type="component" value="Chromosome"/>
</dbReference>
<dbReference type="InterPro" id="IPR007419">
    <property type="entry name" value="BFD-like_2Fe2S-bd_dom"/>
</dbReference>
<keyword evidence="6" id="KW-1185">Reference proteome</keyword>
<dbReference type="Gene3D" id="3.30.9.10">
    <property type="entry name" value="D-Amino Acid Oxidase, subunit A, domain 2"/>
    <property type="match status" value="1"/>
</dbReference>
<reference evidence="4" key="2">
    <citation type="journal article" date="2000" name="J. Mol. Biol.">
        <title>Archaeal homologs of eukaryotic methylation guide small nucleolar RNAs: lessons from the Pyrococcus genomes.</title>
        <authorList>
            <person name="Gaspin C."/>
            <person name="Cavaille J."/>
            <person name="Erauso G."/>
        </authorList>
    </citation>
    <scope>NUCLEOTIDE SEQUENCE</scope>
    <source>
        <strain evidence="4">Orsay</strain>
    </source>
</reference>
<dbReference type="Gene3D" id="1.10.10.1100">
    <property type="entry name" value="BFD-like [2Fe-2S]-binding domain"/>
    <property type="match status" value="1"/>
</dbReference>
<gene>
    <name evidence="4" type="primary">glpA</name>
    <name evidence="4" type="ORF">PAB0183</name>
</gene>
<evidence type="ECO:0000313" key="7">
    <source>
        <dbReference type="Proteomes" id="UP000009139"/>
    </source>
</evidence>
<dbReference type="HOGENOM" id="CLU_024775_3_1_2"/>
<dbReference type="InterPro" id="IPR041854">
    <property type="entry name" value="BFD-like_2Fe2S-bd_dom_sf"/>
</dbReference>
<dbReference type="InterPro" id="IPR006076">
    <property type="entry name" value="FAD-dep_OxRdtase"/>
</dbReference>
<dbReference type="SUPFAM" id="SSF51905">
    <property type="entry name" value="FAD/NAD(P)-binding domain"/>
    <property type="match status" value="1"/>
</dbReference>
<dbReference type="KEGG" id="pab:PAB0183"/>
<feature type="region of interest" description="Disordered" evidence="1">
    <location>
        <begin position="270"/>
        <end position="289"/>
    </location>
</feature>
<dbReference type="EMBL" id="AJ248283">
    <property type="protein sequence ID" value="CAB49193.1"/>
    <property type="molecule type" value="Genomic_DNA"/>
</dbReference>
<reference evidence="4" key="1">
    <citation type="submission" date="1999-07" db="EMBL/GenBank/DDBJ databases">
        <authorList>
            <person name="Genoscope"/>
        </authorList>
    </citation>
    <scope>NUCLEOTIDE SEQUENCE</scope>
    <source>
        <strain evidence="4">Orsay</strain>
    </source>
</reference>
<dbReference type="Gene3D" id="3.50.50.60">
    <property type="entry name" value="FAD/NAD(P)-binding domain"/>
    <property type="match status" value="1"/>
</dbReference>
<proteinExistence type="predicted"/>
<accession>Q9V205</accession>
<dbReference type="RefSeq" id="WP_010867393.1">
    <property type="nucleotide sequence ID" value="NC_000868.1"/>
</dbReference>
<evidence type="ECO:0000256" key="1">
    <source>
        <dbReference type="SAM" id="MobiDB-lite"/>
    </source>
</evidence>
<reference evidence="4 6" key="4">
    <citation type="journal article" date="2003" name="Mol. Microbiol.">
        <title>An integrated analysis of the genome of the hyperthermophilic archaeon Pyrococcus abyssi.</title>
        <authorList>
            <person name="Cohen G."/>
            <person name="Barbe V."/>
            <person name="Flament D."/>
            <person name="Galperin M."/>
            <person name="Heilig R."/>
            <person name="Ripp R."/>
            <person name="Lecompte O."/>
            <person name="Prieur D."/>
            <person name="Poch O."/>
            <person name="Quellerou J."/>
            <person name="Thierry J.C."/>
            <person name="Van der Oost J."/>
            <person name="Weissenbach J."/>
            <person name="Zivanovic Y."/>
            <person name="Forterre P."/>
        </authorList>
    </citation>
    <scope>NUCLEOTIDE SEQUENCE [LARGE SCALE GENOMIC DNA]</scope>
    <source>
        <strain evidence="6">GE5 / Orsay</strain>
        <strain evidence="4">Orsay</strain>
    </source>
</reference>
<dbReference type="EMBL" id="HE613800">
    <property type="protein sequence ID" value="CCE69646.1"/>
    <property type="molecule type" value="Genomic_DNA"/>
</dbReference>